<dbReference type="AlphaFoldDB" id="A0A1H4ZPK0"/>
<keyword evidence="1" id="KW-1133">Transmembrane helix</keyword>
<keyword evidence="1" id="KW-0472">Membrane</keyword>
<feature type="transmembrane region" description="Helical" evidence="1">
    <location>
        <begin position="25"/>
        <end position="46"/>
    </location>
</feature>
<name>A0A1H4ZPK0_9ACTN</name>
<reference evidence="3" key="1">
    <citation type="submission" date="2016-10" db="EMBL/GenBank/DDBJ databases">
        <authorList>
            <person name="Varghese N."/>
            <person name="Submissions S."/>
        </authorList>
    </citation>
    <scope>NUCLEOTIDE SEQUENCE [LARGE SCALE GENOMIC DNA]</scope>
    <source>
        <strain evidence="3">DSM 22017</strain>
    </source>
</reference>
<dbReference type="EMBL" id="FNRT01000002">
    <property type="protein sequence ID" value="SED31927.1"/>
    <property type="molecule type" value="Genomic_DNA"/>
</dbReference>
<organism evidence="2 3">
    <name type="scientific">Nocardioides exalbidus</name>
    <dbReference type="NCBI Taxonomy" id="402596"/>
    <lineage>
        <taxon>Bacteria</taxon>
        <taxon>Bacillati</taxon>
        <taxon>Actinomycetota</taxon>
        <taxon>Actinomycetes</taxon>
        <taxon>Propionibacteriales</taxon>
        <taxon>Nocardioidaceae</taxon>
        <taxon>Nocardioides</taxon>
    </lineage>
</organism>
<dbReference type="RefSeq" id="WP_165355172.1">
    <property type="nucleotide sequence ID" value="NZ_FNRT01000002.1"/>
</dbReference>
<dbReference type="STRING" id="402596.SAMN04489844_4171"/>
<keyword evidence="1" id="KW-0812">Transmembrane</keyword>
<gene>
    <name evidence="2" type="ORF">SAMN04489844_4171</name>
</gene>
<accession>A0A1H4ZPK0</accession>
<sequence length="53" mass="5469">MSTSQPLARTAAAPPLRVRDQAREALTLVVFSAATASALALGLLVLTHLGRQG</sequence>
<proteinExistence type="predicted"/>
<dbReference type="Proteomes" id="UP000198742">
    <property type="component" value="Unassembled WGS sequence"/>
</dbReference>
<protein>
    <submittedName>
        <fullName evidence="2">Uncharacterized protein</fullName>
    </submittedName>
</protein>
<evidence type="ECO:0000256" key="1">
    <source>
        <dbReference type="SAM" id="Phobius"/>
    </source>
</evidence>
<evidence type="ECO:0000313" key="2">
    <source>
        <dbReference type="EMBL" id="SED31927.1"/>
    </source>
</evidence>
<evidence type="ECO:0000313" key="3">
    <source>
        <dbReference type="Proteomes" id="UP000198742"/>
    </source>
</evidence>
<keyword evidence="3" id="KW-1185">Reference proteome</keyword>